<name>A0ABR2XZ49_9PEZI</name>
<keyword evidence="2" id="KW-1185">Reference proteome</keyword>
<sequence>MIRLRQIRETTEDDGGLFDLSQPVAITLHDYPLSSRPDDIALSLFMSRVHRGGSPNAPALHRGIKMLPYIILRRSGRSAQVFLMGFTYTQAKTCVAWLGGVDEHMKNALKIGHEHWYDGPPLRTDFLENGLSTGRGEVTKWLSNLSTPNAISSGVTISRTWFSRIWVPQDVTLAVTLTSLCGETAFGFDVVLSVISEISNTNMIALSRKPQVGIGIEQALGLKRGSYQRCLRYACYESGTLAQVGEPQFYADYTLSPEETYVSKSLGDHRHSVHTLVLLDLKSRNRGSMSHPSIRIVLEIVHRGQVQRRTAKSTLGTIMLGSGDNHSNDEVADSIGSKRILKPTSQEGLSTQLDNIYEPCGRNALEVLQDECSSIPNRAGMAGLGSELKTFFDKLWSKVSSADNLENITSLFYSDFKDQPLLLHGDILGFATEQYGRLDMGYPVQEGGQILILHGSKIPVVPKQLDNGSYEYCGKVYTQWANGDDVAGERDI</sequence>
<dbReference type="PANTHER" id="PTHR24148:SF64">
    <property type="entry name" value="HETEROKARYON INCOMPATIBILITY DOMAIN-CONTAINING PROTEIN"/>
    <property type="match status" value="1"/>
</dbReference>
<organism evidence="1 2">
    <name type="scientific">Seiridium cardinale</name>
    <dbReference type="NCBI Taxonomy" id="138064"/>
    <lineage>
        <taxon>Eukaryota</taxon>
        <taxon>Fungi</taxon>
        <taxon>Dikarya</taxon>
        <taxon>Ascomycota</taxon>
        <taxon>Pezizomycotina</taxon>
        <taxon>Sordariomycetes</taxon>
        <taxon>Xylariomycetidae</taxon>
        <taxon>Amphisphaeriales</taxon>
        <taxon>Sporocadaceae</taxon>
        <taxon>Seiridium</taxon>
    </lineage>
</organism>
<evidence type="ECO:0000313" key="1">
    <source>
        <dbReference type="EMBL" id="KAK9778914.1"/>
    </source>
</evidence>
<proteinExistence type="predicted"/>
<dbReference type="EMBL" id="JARVKM010000013">
    <property type="protein sequence ID" value="KAK9778914.1"/>
    <property type="molecule type" value="Genomic_DNA"/>
</dbReference>
<dbReference type="PANTHER" id="PTHR24148">
    <property type="entry name" value="ANKYRIN REPEAT DOMAIN-CONTAINING PROTEIN 39 HOMOLOG-RELATED"/>
    <property type="match status" value="1"/>
</dbReference>
<dbReference type="Proteomes" id="UP001465668">
    <property type="component" value="Unassembled WGS sequence"/>
</dbReference>
<gene>
    <name evidence="1" type="ORF">SCAR479_04150</name>
</gene>
<comment type="caution">
    <text evidence="1">The sequence shown here is derived from an EMBL/GenBank/DDBJ whole genome shotgun (WGS) entry which is preliminary data.</text>
</comment>
<dbReference type="InterPro" id="IPR052895">
    <property type="entry name" value="HetReg/Transcr_Mod"/>
</dbReference>
<reference evidence="1 2" key="1">
    <citation type="submission" date="2024-02" db="EMBL/GenBank/DDBJ databases">
        <title>First draft genome assembly of two strains of Seiridium cardinale.</title>
        <authorList>
            <person name="Emiliani G."/>
            <person name="Scali E."/>
        </authorList>
    </citation>
    <scope>NUCLEOTIDE SEQUENCE [LARGE SCALE GENOMIC DNA]</scope>
    <source>
        <strain evidence="1 2">BM-138-000479</strain>
    </source>
</reference>
<accession>A0ABR2XZ49</accession>
<evidence type="ECO:0000313" key="2">
    <source>
        <dbReference type="Proteomes" id="UP001465668"/>
    </source>
</evidence>
<protein>
    <submittedName>
        <fullName evidence="1">Heterokaryon incompatibility domain-containing protein</fullName>
    </submittedName>
</protein>